<comment type="caution">
    <text evidence="1">The sequence shown here is derived from an EMBL/GenBank/DDBJ whole genome shotgun (WGS) entry which is preliminary data.</text>
</comment>
<gene>
    <name evidence="1" type="ORF">HHM24_04240</name>
</gene>
<evidence type="ECO:0000313" key="2">
    <source>
        <dbReference type="Proteomes" id="UP000538955"/>
    </source>
</evidence>
<keyword evidence="2" id="KW-1185">Reference proteome</keyword>
<sequence length="73" mass="8492">MVDDVLLLIVYNRLPMEEEIENGVESDQRMVDSAIILDDERYEEFIESEEAVELDYTVTAIHRITEQGYIIGI</sequence>
<evidence type="ECO:0000313" key="1">
    <source>
        <dbReference type="EMBL" id="NMK53961.1"/>
    </source>
</evidence>
<dbReference type="RefSeq" id="WP_168992923.1">
    <property type="nucleotide sequence ID" value="NZ_JABBMI010000055.1"/>
</dbReference>
<organism evidence="1 2">
    <name type="scientific">Staphylococcus capitis</name>
    <dbReference type="NCBI Taxonomy" id="29388"/>
    <lineage>
        <taxon>Bacteria</taxon>
        <taxon>Bacillati</taxon>
        <taxon>Bacillota</taxon>
        <taxon>Bacilli</taxon>
        <taxon>Bacillales</taxon>
        <taxon>Staphylococcaceae</taxon>
        <taxon>Staphylococcus</taxon>
    </lineage>
</organism>
<name>A0ABX1SNT0_STACP</name>
<protein>
    <submittedName>
        <fullName evidence="1">Uncharacterized protein</fullName>
    </submittedName>
</protein>
<accession>A0ABX1SNT0</accession>
<proteinExistence type="predicted"/>
<dbReference type="EMBL" id="JABBMI010000055">
    <property type="protein sequence ID" value="NMK53961.1"/>
    <property type="molecule type" value="Genomic_DNA"/>
</dbReference>
<dbReference type="Proteomes" id="UP000538955">
    <property type="component" value="Unassembled WGS sequence"/>
</dbReference>
<reference evidence="1 2" key="1">
    <citation type="submission" date="2020-04" db="EMBL/GenBank/DDBJ databases">
        <title>The Epidemiology and Molecular Characteristics of Linezolid-Resistant Staphylococcus capitis in Huashan Hospital, Shanghai.</title>
        <authorList>
            <person name="Ding L."/>
            <person name="Li P."/>
            <person name="Yang Y."/>
            <person name="Lin D."/>
            <person name="Xu X."/>
        </authorList>
    </citation>
    <scope>NUCLEOTIDE SEQUENCE [LARGE SCALE GENOMIC DNA]</scope>
    <source>
        <strain evidence="1 2">17-84</strain>
    </source>
</reference>